<name>A0A3B1B0G3_9ZZZZ</name>
<feature type="coiled-coil region" evidence="1">
    <location>
        <begin position="46"/>
        <end position="73"/>
    </location>
</feature>
<reference evidence="2" key="1">
    <citation type="submission" date="2018-06" db="EMBL/GenBank/DDBJ databases">
        <authorList>
            <person name="Zhirakovskaya E."/>
        </authorList>
    </citation>
    <scope>NUCLEOTIDE SEQUENCE</scope>
</reference>
<sequence length="193" mass="22080">MNNIDNTHMIKFIFILFTLLLSATALQAAEKTAATKTASTPIPAKKQSLESRVQDLKKQVLELNRDLFQLEEELLFPANTQFTVFLSFDIGDYFNLDAVQIKLNDKVVANHLYTEREINALKRGGTQRLYLGNLRSGEHELVAFFTGKGPKGRDYRRGSSIKLKKGSEPQYVELQITDNTRQQQPEFKIKVWD</sequence>
<accession>A0A3B1B0G3</accession>
<dbReference type="EMBL" id="UOFY01000001">
    <property type="protein sequence ID" value="VAX05423.1"/>
    <property type="molecule type" value="Genomic_DNA"/>
</dbReference>
<proteinExistence type="predicted"/>
<evidence type="ECO:0000313" key="2">
    <source>
        <dbReference type="EMBL" id="VAX05423.1"/>
    </source>
</evidence>
<protein>
    <recommendedName>
        <fullName evidence="3">AraC family transcriptional regulator</fullName>
    </recommendedName>
</protein>
<gene>
    <name evidence="2" type="ORF">MNBD_GAMMA25-1224</name>
</gene>
<evidence type="ECO:0000256" key="1">
    <source>
        <dbReference type="SAM" id="Coils"/>
    </source>
</evidence>
<dbReference type="AlphaFoldDB" id="A0A3B1B0G3"/>
<evidence type="ECO:0008006" key="3">
    <source>
        <dbReference type="Google" id="ProtNLM"/>
    </source>
</evidence>
<keyword evidence="1" id="KW-0175">Coiled coil</keyword>
<organism evidence="2">
    <name type="scientific">hydrothermal vent metagenome</name>
    <dbReference type="NCBI Taxonomy" id="652676"/>
    <lineage>
        <taxon>unclassified sequences</taxon>
        <taxon>metagenomes</taxon>
        <taxon>ecological metagenomes</taxon>
    </lineage>
</organism>